<evidence type="ECO:0000313" key="3">
    <source>
        <dbReference type="Proteomes" id="UP001281614"/>
    </source>
</evidence>
<evidence type="ECO:0000256" key="1">
    <source>
        <dbReference type="SAM" id="MobiDB-lite"/>
    </source>
</evidence>
<dbReference type="AlphaFoldDB" id="A0AAD9Y5W0"/>
<comment type="caution">
    <text evidence="2">The sequence shown here is derived from an EMBL/GenBank/DDBJ whole genome shotgun (WGS) entry which is preliminary data.</text>
</comment>
<dbReference type="EMBL" id="VYYT01000334">
    <property type="protein sequence ID" value="KAK2741649.1"/>
    <property type="molecule type" value="Genomic_DNA"/>
</dbReference>
<proteinExistence type="predicted"/>
<keyword evidence="3" id="KW-1185">Reference proteome</keyword>
<organism evidence="2 3">
    <name type="scientific">Colletotrichum kahawae</name>
    <name type="common">Coffee berry disease fungus</name>
    <dbReference type="NCBI Taxonomy" id="34407"/>
    <lineage>
        <taxon>Eukaryota</taxon>
        <taxon>Fungi</taxon>
        <taxon>Dikarya</taxon>
        <taxon>Ascomycota</taxon>
        <taxon>Pezizomycotina</taxon>
        <taxon>Sordariomycetes</taxon>
        <taxon>Hypocreomycetidae</taxon>
        <taxon>Glomerellales</taxon>
        <taxon>Glomerellaceae</taxon>
        <taxon>Colletotrichum</taxon>
        <taxon>Colletotrichum gloeosporioides species complex</taxon>
    </lineage>
</organism>
<feature type="region of interest" description="Disordered" evidence="1">
    <location>
        <begin position="62"/>
        <end position="110"/>
    </location>
</feature>
<sequence>MSVLFAAQPSHGAGRHRLVVGHERHRTKICCPRKQTRRARALGGTSRPATVDMGLMLHRRPHRPQKAVAAPPAVVSSRRFESGSMLNSSSGSPATSRKGQLSPSSTTFRSREVIEDVEDSNARIDLAGNVSCARSQSRRRETRWNSLDVVFFQQACRAIRPD</sequence>
<gene>
    <name evidence="2" type="ORF">CKAH01_06990</name>
</gene>
<accession>A0AAD9Y5W0</accession>
<name>A0AAD9Y5W0_COLKA</name>
<dbReference type="Proteomes" id="UP001281614">
    <property type="component" value="Unassembled WGS sequence"/>
</dbReference>
<feature type="compositionally biased region" description="Polar residues" evidence="1">
    <location>
        <begin position="93"/>
        <end position="108"/>
    </location>
</feature>
<protein>
    <submittedName>
        <fullName evidence="2">Uncharacterized protein</fullName>
    </submittedName>
</protein>
<reference evidence="2" key="1">
    <citation type="submission" date="2023-02" db="EMBL/GenBank/DDBJ databases">
        <title>Colletotrichum kahawae CIFC_Que2 genome sequencing and assembly.</title>
        <authorList>
            <person name="Baroncelli R."/>
        </authorList>
    </citation>
    <scope>NUCLEOTIDE SEQUENCE</scope>
    <source>
        <strain evidence="2">CIFC_Que2</strain>
    </source>
</reference>
<feature type="compositionally biased region" description="Low complexity" evidence="1">
    <location>
        <begin position="82"/>
        <end position="92"/>
    </location>
</feature>
<evidence type="ECO:0000313" key="2">
    <source>
        <dbReference type="EMBL" id="KAK2741649.1"/>
    </source>
</evidence>